<sequence>MQEDGFTPVRGSRRGAPSSSEQTTGMARKSNGEMNRSNSVNQNRKDAENIVLSNKYGELDMGTSMEEVGEDGNSGQEDKENQNMNVPESKRKGVWRENAVINCGSKASVPSGLQIGTKERGVGNKKITEGTTGKPKRTNSRPVRGLVFGPTKGEINLSESGKRLRVENSEAGRPGGVFGDKVVEERSMHARLQLRDEELDNPMKTNLQDPQMQEDGFIPAKGSRKGAPSSSQHTTGMARKSNGEMNRNNCGNPSRKEAATIVLSNKYGELDTGTKLDVVREDGTSGQENGQGSHAGEGSHDFQ</sequence>
<evidence type="ECO:0000313" key="3">
    <source>
        <dbReference type="Proteomes" id="UP000266723"/>
    </source>
</evidence>
<feature type="region of interest" description="Disordered" evidence="1">
    <location>
        <begin position="1"/>
        <end position="93"/>
    </location>
</feature>
<feature type="compositionally biased region" description="Polar residues" evidence="1">
    <location>
        <begin position="32"/>
        <end position="42"/>
    </location>
</feature>
<feature type="region of interest" description="Disordered" evidence="1">
    <location>
        <begin position="270"/>
        <end position="303"/>
    </location>
</feature>
<feature type="compositionally biased region" description="Basic and acidic residues" evidence="1">
    <location>
        <begin position="181"/>
        <end position="196"/>
    </location>
</feature>
<feature type="region of interest" description="Disordered" evidence="1">
    <location>
        <begin position="106"/>
        <end position="256"/>
    </location>
</feature>
<accession>A0ABQ7BAA2</accession>
<feature type="compositionally biased region" description="Polar residues" evidence="1">
    <location>
        <begin position="243"/>
        <end position="252"/>
    </location>
</feature>
<proteinExistence type="predicted"/>
<gene>
    <name evidence="2" type="ORF">DY000_02042815</name>
</gene>
<reference evidence="2 3" key="1">
    <citation type="journal article" date="2020" name="BMC Genomics">
        <title>Intraspecific diversification of the crop wild relative Brassica cretica Lam. using demographic model selection.</title>
        <authorList>
            <person name="Kioukis A."/>
            <person name="Michalopoulou V.A."/>
            <person name="Briers L."/>
            <person name="Pirintsos S."/>
            <person name="Studholme D.J."/>
            <person name="Pavlidis P."/>
            <person name="Sarris P.F."/>
        </authorList>
    </citation>
    <scope>NUCLEOTIDE SEQUENCE [LARGE SCALE GENOMIC DNA]</scope>
    <source>
        <strain evidence="3">cv. PFS-1207/04</strain>
    </source>
</reference>
<evidence type="ECO:0000313" key="2">
    <source>
        <dbReference type="EMBL" id="KAF3529423.1"/>
    </source>
</evidence>
<protein>
    <submittedName>
        <fullName evidence="2">Uncharacterized protein</fullName>
    </submittedName>
</protein>
<dbReference type="EMBL" id="QGKV02001507">
    <property type="protein sequence ID" value="KAF3529423.1"/>
    <property type="molecule type" value="Genomic_DNA"/>
</dbReference>
<organism evidence="2 3">
    <name type="scientific">Brassica cretica</name>
    <name type="common">Mustard</name>
    <dbReference type="NCBI Taxonomy" id="69181"/>
    <lineage>
        <taxon>Eukaryota</taxon>
        <taxon>Viridiplantae</taxon>
        <taxon>Streptophyta</taxon>
        <taxon>Embryophyta</taxon>
        <taxon>Tracheophyta</taxon>
        <taxon>Spermatophyta</taxon>
        <taxon>Magnoliopsida</taxon>
        <taxon>eudicotyledons</taxon>
        <taxon>Gunneridae</taxon>
        <taxon>Pentapetalae</taxon>
        <taxon>rosids</taxon>
        <taxon>malvids</taxon>
        <taxon>Brassicales</taxon>
        <taxon>Brassicaceae</taxon>
        <taxon>Brassiceae</taxon>
        <taxon>Brassica</taxon>
    </lineage>
</organism>
<feature type="compositionally biased region" description="Basic and acidic residues" evidence="1">
    <location>
        <begin position="160"/>
        <end position="170"/>
    </location>
</feature>
<feature type="compositionally biased region" description="Basic and acidic residues" evidence="1">
    <location>
        <begin position="117"/>
        <end position="128"/>
    </location>
</feature>
<comment type="caution">
    <text evidence="2">The sequence shown here is derived from an EMBL/GenBank/DDBJ whole genome shotgun (WGS) entry which is preliminary data.</text>
</comment>
<dbReference type="Proteomes" id="UP000266723">
    <property type="component" value="Unassembled WGS sequence"/>
</dbReference>
<name>A0ABQ7BAA2_BRACR</name>
<evidence type="ECO:0000256" key="1">
    <source>
        <dbReference type="SAM" id="MobiDB-lite"/>
    </source>
</evidence>
<keyword evidence="3" id="KW-1185">Reference proteome</keyword>
<feature type="compositionally biased region" description="Basic and acidic residues" evidence="1">
    <location>
        <begin position="270"/>
        <end position="283"/>
    </location>
</feature>